<dbReference type="Gene3D" id="6.20.20.10">
    <property type="match status" value="1"/>
</dbReference>
<proteinExistence type="predicted"/>
<dbReference type="RefSeq" id="WP_377938215.1">
    <property type="nucleotide sequence ID" value="NZ_JBHUMF010000035.1"/>
</dbReference>
<dbReference type="SUPFAM" id="SSF57938">
    <property type="entry name" value="DnaJ/Hsp40 cysteine-rich domain"/>
    <property type="match status" value="1"/>
</dbReference>
<accession>A0ABW5RXH5</accession>
<dbReference type="Proteomes" id="UP001597506">
    <property type="component" value="Unassembled WGS sequence"/>
</dbReference>
<protein>
    <submittedName>
        <fullName evidence="1">Uncharacterized protein</fullName>
    </submittedName>
</protein>
<keyword evidence="2" id="KW-1185">Reference proteome</keyword>
<comment type="caution">
    <text evidence="1">The sequence shown here is derived from an EMBL/GenBank/DDBJ whole genome shotgun (WGS) entry which is preliminary data.</text>
</comment>
<dbReference type="InterPro" id="IPR036410">
    <property type="entry name" value="HSP_DnaJ_Cys-rich_dom_sf"/>
</dbReference>
<name>A0ABW5RXH5_9BACI</name>
<gene>
    <name evidence="1" type="ORF">ACFSUL_20725</name>
</gene>
<evidence type="ECO:0000313" key="1">
    <source>
        <dbReference type="EMBL" id="MFD2683162.1"/>
    </source>
</evidence>
<dbReference type="EMBL" id="JBHUMF010000035">
    <property type="protein sequence ID" value="MFD2683162.1"/>
    <property type="molecule type" value="Genomic_DNA"/>
</dbReference>
<sequence length="53" mass="5791">MFKKLISMIAPAIANSASIKDDEIVCTECCGNGWEDAFIPCEFCNGNGKIDIY</sequence>
<organism evidence="1 2">
    <name type="scientific">Bacillus seohaeanensis</name>
    <dbReference type="NCBI Taxonomy" id="284580"/>
    <lineage>
        <taxon>Bacteria</taxon>
        <taxon>Bacillati</taxon>
        <taxon>Bacillota</taxon>
        <taxon>Bacilli</taxon>
        <taxon>Bacillales</taxon>
        <taxon>Bacillaceae</taxon>
        <taxon>Bacillus</taxon>
    </lineage>
</organism>
<evidence type="ECO:0000313" key="2">
    <source>
        <dbReference type="Proteomes" id="UP001597506"/>
    </source>
</evidence>
<reference evidence="2" key="1">
    <citation type="journal article" date="2019" name="Int. J. Syst. Evol. Microbiol.">
        <title>The Global Catalogue of Microorganisms (GCM) 10K type strain sequencing project: providing services to taxonomists for standard genome sequencing and annotation.</title>
        <authorList>
            <consortium name="The Broad Institute Genomics Platform"/>
            <consortium name="The Broad Institute Genome Sequencing Center for Infectious Disease"/>
            <person name="Wu L."/>
            <person name="Ma J."/>
        </authorList>
    </citation>
    <scope>NUCLEOTIDE SEQUENCE [LARGE SCALE GENOMIC DNA]</scope>
    <source>
        <strain evidence="2">KCTC 3913</strain>
    </source>
</reference>